<sequence length="288" mass="32713">MLSDQEILHTLDHSNDGYYSRFIPLNHPYCYLLDTRLNLFRSQDGWAIAAEILGYSPRGGSIELQIFYYGNCLINLEQYNGCSVNNSTVYPISEASYAAATAHGMLTHDATTLSIRGQEVALSHNKADYARAGIELVEFEPGSIDIQEAGRLLITEHQHLLRATDAELYTCIPPHLDKILVLDEWYHKDFTISSPKIMTEEDIRQAYDLNHPIGGLHGMSFETLRSTIRAQEERTNQQALQDWNENRPSSYETWQQLAKVLATGDPVHYNPTVMPTTHWSNWPESGEL</sequence>
<proteinExistence type="predicted"/>
<evidence type="ECO:0000313" key="2">
    <source>
        <dbReference type="Proteomes" id="UP000198310"/>
    </source>
</evidence>
<protein>
    <submittedName>
        <fullName evidence="1">Uncharacterized protein</fullName>
    </submittedName>
</protein>
<reference evidence="2" key="1">
    <citation type="submission" date="2017-06" db="EMBL/GenBank/DDBJ databases">
        <authorList>
            <person name="Varghese N."/>
            <person name="Submissions S."/>
        </authorList>
    </citation>
    <scope>NUCLEOTIDE SEQUENCE [LARGE SCALE GENOMIC DNA]</scope>
    <source>
        <strain evidence="2">DSM 28041</strain>
    </source>
</reference>
<dbReference type="Pfam" id="PF22535">
    <property type="entry name" value="DUF7003"/>
    <property type="match status" value="1"/>
</dbReference>
<dbReference type="InterPro" id="IPR054272">
    <property type="entry name" value="DUF7003"/>
</dbReference>
<dbReference type="EMBL" id="FZNS01000001">
    <property type="protein sequence ID" value="SNR33490.1"/>
    <property type="molecule type" value="Genomic_DNA"/>
</dbReference>
<dbReference type="Proteomes" id="UP000198310">
    <property type="component" value="Unassembled WGS sequence"/>
</dbReference>
<name>A0A238VGH6_9BACT</name>
<organism evidence="1 2">
    <name type="scientific">Hymenobacter mucosus</name>
    <dbReference type="NCBI Taxonomy" id="1411120"/>
    <lineage>
        <taxon>Bacteria</taxon>
        <taxon>Pseudomonadati</taxon>
        <taxon>Bacteroidota</taxon>
        <taxon>Cytophagia</taxon>
        <taxon>Cytophagales</taxon>
        <taxon>Hymenobacteraceae</taxon>
        <taxon>Hymenobacter</taxon>
    </lineage>
</organism>
<dbReference type="RefSeq" id="WP_045686907.1">
    <property type="nucleotide sequence ID" value="NZ_FZNS01000001.1"/>
</dbReference>
<accession>A0A238VGH6</accession>
<dbReference type="AlphaFoldDB" id="A0A238VGH6"/>
<gene>
    <name evidence="1" type="ORF">SAMN06269173_101641</name>
</gene>
<keyword evidence="2" id="KW-1185">Reference proteome</keyword>
<evidence type="ECO:0000313" key="1">
    <source>
        <dbReference type="EMBL" id="SNR33490.1"/>
    </source>
</evidence>